<organism evidence="4 5">
    <name type="scientific">Empedobacter falsenii</name>
    <dbReference type="NCBI Taxonomy" id="343874"/>
    <lineage>
        <taxon>Bacteria</taxon>
        <taxon>Pseudomonadati</taxon>
        <taxon>Bacteroidota</taxon>
        <taxon>Flavobacteriia</taxon>
        <taxon>Flavobacteriales</taxon>
        <taxon>Weeksellaceae</taxon>
        <taxon>Empedobacter</taxon>
    </lineage>
</organism>
<dbReference type="SUPFAM" id="SSF82171">
    <property type="entry name" value="DPP6 N-terminal domain-like"/>
    <property type="match status" value="1"/>
</dbReference>
<evidence type="ECO:0000259" key="3">
    <source>
        <dbReference type="Pfam" id="PF00326"/>
    </source>
</evidence>
<name>A0A7H9DRV0_9FLAO</name>
<dbReference type="InterPro" id="IPR001375">
    <property type="entry name" value="Peptidase_S9_cat"/>
</dbReference>
<dbReference type="Pfam" id="PF00326">
    <property type="entry name" value="Peptidase_S9"/>
    <property type="match status" value="1"/>
</dbReference>
<feature type="signal peptide" evidence="2">
    <location>
        <begin position="1"/>
        <end position="24"/>
    </location>
</feature>
<evidence type="ECO:0000256" key="1">
    <source>
        <dbReference type="ARBA" id="ARBA00022801"/>
    </source>
</evidence>
<keyword evidence="2" id="KW-0732">Signal</keyword>
<accession>A0A7H9DRV0</accession>
<dbReference type="KEGG" id="efal:FH779_07285"/>
<reference evidence="4 5" key="1">
    <citation type="submission" date="2019-06" db="EMBL/GenBank/DDBJ databases">
        <title>Emergence of pandrug resistant Empedobacter falsenii in China.</title>
        <authorList>
            <person name="Dong N."/>
            <person name="Chen S."/>
            <person name="Zhang R."/>
        </authorList>
    </citation>
    <scope>NUCLEOTIDE SEQUENCE [LARGE SCALE GENOMIC DNA]</scope>
    <source>
        <strain evidence="4 5">1681-1</strain>
    </source>
</reference>
<dbReference type="EMBL" id="CP040908">
    <property type="protein sequence ID" value="QLL57893.1"/>
    <property type="molecule type" value="Genomic_DNA"/>
</dbReference>
<keyword evidence="1" id="KW-0378">Hydrolase</keyword>
<dbReference type="AlphaFoldDB" id="A0A7H9DRV0"/>
<dbReference type="InterPro" id="IPR029058">
    <property type="entry name" value="AB_hydrolase_fold"/>
</dbReference>
<evidence type="ECO:0000313" key="4">
    <source>
        <dbReference type="EMBL" id="QLL57893.1"/>
    </source>
</evidence>
<gene>
    <name evidence="4" type="ORF">FH779_07285</name>
</gene>
<dbReference type="RefSeq" id="WP_180906583.1">
    <property type="nucleotide sequence ID" value="NZ_CP040908.1"/>
</dbReference>
<dbReference type="GeneID" id="78401254"/>
<feature type="domain" description="Peptidase S9 prolyl oligopeptidase catalytic" evidence="3">
    <location>
        <begin position="657"/>
        <end position="836"/>
    </location>
</feature>
<evidence type="ECO:0000313" key="5">
    <source>
        <dbReference type="Proteomes" id="UP000510643"/>
    </source>
</evidence>
<dbReference type="Proteomes" id="UP000510643">
    <property type="component" value="Chromosome"/>
</dbReference>
<dbReference type="PANTHER" id="PTHR42776:SF27">
    <property type="entry name" value="DIPEPTIDYL PEPTIDASE FAMILY MEMBER 6"/>
    <property type="match status" value="1"/>
</dbReference>
<dbReference type="GO" id="GO:0006508">
    <property type="term" value="P:proteolysis"/>
    <property type="evidence" value="ECO:0007669"/>
    <property type="project" value="InterPro"/>
</dbReference>
<feature type="chain" id="PRO_5029007151" evidence="2">
    <location>
        <begin position="25"/>
        <end position="836"/>
    </location>
</feature>
<protein>
    <submittedName>
        <fullName evidence="4">S9 family peptidase</fullName>
    </submittedName>
</protein>
<dbReference type="SUPFAM" id="SSF53474">
    <property type="entry name" value="alpha/beta-Hydrolases"/>
    <property type="match status" value="1"/>
</dbReference>
<dbReference type="Gene3D" id="3.40.50.1820">
    <property type="entry name" value="alpha/beta hydrolase"/>
    <property type="match status" value="1"/>
</dbReference>
<sequence length="836" mass="97765">MMAIKYVNSILVMLFVCSGCFSKAQENQKTSNWTKHTLFTDVSSDGKWVVVNDMQDKNNVILVQTDSGVRKELESIILLKFLKNNDILSFVDEKSNLHLIDLKTLKTIFQVEVLHKRYFTNHDQTIISYLRKGEKEKKDLQLLDLKSNKSYTIHDVENYQWHPAKDELVFLTSNTDSNTKTLKKWESGSENQQSLFITPKNEVKILGWQSDQKSILLLEDTVDGGILYTINTQNKEVKSLACKALFSDEVARKINGFDSTSDRNGIVFFNVDIVKSKNDNYSIWDTQDALIAPRKAVAEEYVLNKQSIRWDTKTNESSIITSNKLNAVIIKPNFNYALAYDFLENEPSTEQYTVADLYLKKYEKGEEKLIVPAHYFSYDYLSFSPSGKYIMYFKDKKWWGYDTENDKHIKITIPSNYSFYKTNDMYYKHPTPYGIEGWSMDENEVFVYDEFDIWMYNIKNATAKKITVSKGDISYRFNKKELKNTSYIDISQKLMLDLSNKDEKNGFAFLEKGKVVPIVFESYTIENAVCINKQTCFFKKFRYNLSPIIERIDLTTKKRKIVYQSNPDLAKLDLGKSESIEYKNIKGNKSKGILLYPTNFNPNKQYPVIYYVYENMTYKVNQFASPTKYTEDGFNILNYILDGYFVFLPNLDYQIGNLGESIVVNIENSVEELASRSYIDKNRFGLIGHSFGGYEAAFIATHSNLFKAIVAGSGVMDLVSWSHDVQWEGWFREQAWRLESQQFRMKESYYTDKNNYIRNSPFYQVENMKTPLLLWAGKSDYNINWYQSIYMYMAMKKLNKEGKLILFNNDGHYLTRKENQEMLYDSILNWFNTYLK</sequence>
<dbReference type="GO" id="GO:0004252">
    <property type="term" value="F:serine-type endopeptidase activity"/>
    <property type="evidence" value="ECO:0007669"/>
    <property type="project" value="TreeGrafter"/>
</dbReference>
<dbReference type="PANTHER" id="PTHR42776">
    <property type="entry name" value="SERINE PEPTIDASE S9 FAMILY MEMBER"/>
    <property type="match status" value="1"/>
</dbReference>
<proteinExistence type="predicted"/>
<evidence type="ECO:0000256" key="2">
    <source>
        <dbReference type="SAM" id="SignalP"/>
    </source>
</evidence>
<keyword evidence="5" id="KW-1185">Reference proteome</keyword>